<evidence type="ECO:0000313" key="1">
    <source>
        <dbReference type="EMBL" id="CAK0792979.1"/>
    </source>
</evidence>
<sequence>MTTFFPAISSQTRSSPFSARAARARESATACHHGGGDALKYVGPLCVELEALDLRAGKDRLDRVAAQLLLEGEVGDFDPSASLQYRRQILCASLRGLGEF</sequence>
<keyword evidence="2" id="KW-1185">Reference proteome</keyword>
<dbReference type="EMBL" id="CAUYUJ010000880">
    <property type="protein sequence ID" value="CAK0792979.1"/>
    <property type="molecule type" value="Genomic_DNA"/>
</dbReference>
<reference evidence="1" key="1">
    <citation type="submission" date="2023-10" db="EMBL/GenBank/DDBJ databases">
        <authorList>
            <person name="Chen Y."/>
            <person name="Shah S."/>
            <person name="Dougan E. K."/>
            <person name="Thang M."/>
            <person name="Chan C."/>
        </authorList>
    </citation>
    <scope>NUCLEOTIDE SEQUENCE [LARGE SCALE GENOMIC DNA]</scope>
</reference>
<dbReference type="Proteomes" id="UP001189429">
    <property type="component" value="Unassembled WGS sequence"/>
</dbReference>
<proteinExistence type="predicted"/>
<name>A0ABN9PJ40_9DINO</name>
<evidence type="ECO:0000313" key="2">
    <source>
        <dbReference type="Proteomes" id="UP001189429"/>
    </source>
</evidence>
<gene>
    <name evidence="1" type="ORF">PCOR1329_LOCUS3412</name>
</gene>
<accession>A0ABN9PJ40</accession>
<organism evidence="1 2">
    <name type="scientific">Prorocentrum cordatum</name>
    <dbReference type="NCBI Taxonomy" id="2364126"/>
    <lineage>
        <taxon>Eukaryota</taxon>
        <taxon>Sar</taxon>
        <taxon>Alveolata</taxon>
        <taxon>Dinophyceae</taxon>
        <taxon>Prorocentrales</taxon>
        <taxon>Prorocentraceae</taxon>
        <taxon>Prorocentrum</taxon>
    </lineage>
</organism>
<protein>
    <submittedName>
        <fullName evidence="1">Uncharacterized protein</fullName>
    </submittedName>
</protein>
<comment type="caution">
    <text evidence="1">The sequence shown here is derived from an EMBL/GenBank/DDBJ whole genome shotgun (WGS) entry which is preliminary data.</text>
</comment>